<organism evidence="1 2">
    <name type="scientific">Corallococcus llansteffanensis</name>
    <dbReference type="NCBI Taxonomy" id="2316731"/>
    <lineage>
        <taxon>Bacteria</taxon>
        <taxon>Pseudomonadati</taxon>
        <taxon>Myxococcota</taxon>
        <taxon>Myxococcia</taxon>
        <taxon>Myxococcales</taxon>
        <taxon>Cystobacterineae</taxon>
        <taxon>Myxococcaceae</taxon>
        <taxon>Corallococcus</taxon>
    </lineage>
</organism>
<dbReference type="AlphaFoldDB" id="A0A3A8QCT7"/>
<dbReference type="Proteomes" id="UP000272888">
    <property type="component" value="Unassembled WGS sequence"/>
</dbReference>
<feature type="non-terminal residue" evidence="1">
    <location>
        <position position="153"/>
    </location>
</feature>
<dbReference type="RefSeq" id="WP_147451077.1">
    <property type="nucleotide sequence ID" value="NZ_RAWB01000055.1"/>
</dbReference>
<proteinExistence type="predicted"/>
<protein>
    <submittedName>
        <fullName evidence="1">Uncharacterized protein</fullName>
    </submittedName>
</protein>
<gene>
    <name evidence="1" type="ORF">D7V93_07950</name>
</gene>
<comment type="caution">
    <text evidence="1">The sequence shown here is derived from an EMBL/GenBank/DDBJ whole genome shotgun (WGS) entry which is preliminary data.</text>
</comment>
<evidence type="ECO:0000313" key="2">
    <source>
        <dbReference type="Proteomes" id="UP000272888"/>
    </source>
</evidence>
<accession>A0A3A8QCT7</accession>
<dbReference type="EMBL" id="RAWB01000055">
    <property type="protein sequence ID" value="RKH64075.1"/>
    <property type="molecule type" value="Genomic_DNA"/>
</dbReference>
<name>A0A3A8QCT7_9BACT</name>
<keyword evidence="2" id="KW-1185">Reference proteome</keyword>
<evidence type="ECO:0000313" key="1">
    <source>
        <dbReference type="EMBL" id="RKH64075.1"/>
    </source>
</evidence>
<reference evidence="2" key="1">
    <citation type="submission" date="2018-09" db="EMBL/GenBank/DDBJ databases">
        <authorList>
            <person name="Livingstone P.G."/>
            <person name="Whitworth D.E."/>
        </authorList>
    </citation>
    <scope>NUCLEOTIDE SEQUENCE [LARGE SCALE GENOMIC DNA]</scope>
    <source>
        <strain evidence="2">CA051B</strain>
    </source>
</reference>
<sequence>MSLTPASDPSGLLERAPRLAQLLPDEALTAALARGDAWTVHAVLVRRLEREPPGPTRELLASLVEDRAAFVTTVRAPRTHSVLGTGVRWQGRPAPEAPQAPFVAARTVSVLGLPVWPLSDYLVRASPAAPLQVIGQVPPPAGRAWRRRAGAHE</sequence>